<comment type="similarity">
    <text evidence="1">Belongs to the ABC transporter superfamily.</text>
</comment>
<evidence type="ECO:0000313" key="7">
    <source>
        <dbReference type="Proteomes" id="UP000824132"/>
    </source>
</evidence>
<name>A0A9D2CZ28_9FIRM</name>
<dbReference type="AlphaFoldDB" id="A0A9D2CZ28"/>
<feature type="domain" description="ABC transporter" evidence="5">
    <location>
        <begin position="5"/>
        <end position="233"/>
    </location>
</feature>
<dbReference type="Gene3D" id="3.40.50.300">
    <property type="entry name" value="P-loop containing nucleotide triphosphate hydrolases"/>
    <property type="match status" value="1"/>
</dbReference>
<dbReference type="Proteomes" id="UP000824132">
    <property type="component" value="Unassembled WGS sequence"/>
</dbReference>
<gene>
    <name evidence="6" type="ORF">H9727_04295</name>
</gene>
<dbReference type="PANTHER" id="PTHR43335:SF8">
    <property type="entry name" value="ABC TRANSPORTER, ATP-BINDING PROTEIN"/>
    <property type="match status" value="1"/>
</dbReference>
<dbReference type="InterPro" id="IPR003593">
    <property type="entry name" value="AAA+_ATPase"/>
</dbReference>
<reference evidence="6" key="1">
    <citation type="journal article" date="2021" name="PeerJ">
        <title>Extensive microbial diversity within the chicken gut microbiome revealed by metagenomics and culture.</title>
        <authorList>
            <person name="Gilroy R."/>
            <person name="Ravi A."/>
            <person name="Getino M."/>
            <person name="Pursley I."/>
            <person name="Horton D.L."/>
            <person name="Alikhan N.F."/>
            <person name="Baker D."/>
            <person name="Gharbi K."/>
            <person name="Hall N."/>
            <person name="Watson M."/>
            <person name="Adriaenssens E.M."/>
            <person name="Foster-Nyarko E."/>
            <person name="Jarju S."/>
            <person name="Secka A."/>
            <person name="Antonio M."/>
            <person name="Oren A."/>
            <person name="Chaudhuri R.R."/>
            <person name="La Ragione R."/>
            <person name="Hildebrand F."/>
            <person name="Pallen M.J."/>
        </authorList>
    </citation>
    <scope>NUCLEOTIDE SEQUENCE</scope>
    <source>
        <strain evidence="6">CHK187-5294</strain>
    </source>
</reference>
<proteinExistence type="inferred from homology"/>
<dbReference type="GO" id="GO:0016887">
    <property type="term" value="F:ATP hydrolysis activity"/>
    <property type="evidence" value="ECO:0007669"/>
    <property type="project" value="InterPro"/>
</dbReference>
<dbReference type="SMART" id="SM00382">
    <property type="entry name" value="AAA"/>
    <property type="match status" value="1"/>
</dbReference>
<dbReference type="InterPro" id="IPR017871">
    <property type="entry name" value="ABC_transporter-like_CS"/>
</dbReference>
<dbReference type="EMBL" id="DXCL01000026">
    <property type="protein sequence ID" value="HIZ03486.1"/>
    <property type="molecule type" value="Genomic_DNA"/>
</dbReference>
<dbReference type="SUPFAM" id="SSF52540">
    <property type="entry name" value="P-loop containing nucleoside triphosphate hydrolases"/>
    <property type="match status" value="1"/>
</dbReference>
<evidence type="ECO:0000256" key="2">
    <source>
        <dbReference type="ARBA" id="ARBA00022448"/>
    </source>
</evidence>
<accession>A0A9D2CZ28</accession>
<dbReference type="InterPro" id="IPR027417">
    <property type="entry name" value="P-loop_NTPase"/>
</dbReference>
<protein>
    <submittedName>
        <fullName evidence="6">ATP-binding cassette domain-containing protein</fullName>
    </submittedName>
</protein>
<reference evidence="6" key="2">
    <citation type="submission" date="2021-04" db="EMBL/GenBank/DDBJ databases">
        <authorList>
            <person name="Gilroy R."/>
        </authorList>
    </citation>
    <scope>NUCLEOTIDE SEQUENCE</scope>
    <source>
        <strain evidence="6">CHK187-5294</strain>
    </source>
</reference>
<dbReference type="Pfam" id="PF00005">
    <property type="entry name" value="ABC_tran"/>
    <property type="match status" value="1"/>
</dbReference>
<evidence type="ECO:0000256" key="3">
    <source>
        <dbReference type="ARBA" id="ARBA00022741"/>
    </source>
</evidence>
<evidence type="ECO:0000256" key="4">
    <source>
        <dbReference type="ARBA" id="ARBA00022840"/>
    </source>
</evidence>
<dbReference type="GO" id="GO:0005524">
    <property type="term" value="F:ATP binding"/>
    <property type="evidence" value="ECO:0007669"/>
    <property type="project" value="UniProtKB-KW"/>
</dbReference>
<keyword evidence="4 6" id="KW-0067">ATP-binding</keyword>
<dbReference type="InterPro" id="IPR003439">
    <property type="entry name" value="ABC_transporter-like_ATP-bd"/>
</dbReference>
<dbReference type="PANTHER" id="PTHR43335">
    <property type="entry name" value="ABC TRANSPORTER, ATP-BINDING PROTEIN"/>
    <property type="match status" value="1"/>
</dbReference>
<comment type="caution">
    <text evidence="6">The sequence shown here is derived from an EMBL/GenBank/DDBJ whole genome shotgun (WGS) entry which is preliminary data.</text>
</comment>
<evidence type="ECO:0000256" key="1">
    <source>
        <dbReference type="ARBA" id="ARBA00005417"/>
    </source>
</evidence>
<dbReference type="PROSITE" id="PS50893">
    <property type="entry name" value="ABC_TRANSPORTER_2"/>
    <property type="match status" value="1"/>
</dbReference>
<sequence>MEYVLTTNELTKTYKKASAVDRVSMHVARGEIYGFVGRNGAGKTTVMRLICGLVNKSGGSYTLFGKKDGEPGIDGARRRVGAIIETPSVFPEYTAQDNLRVRCAALGADERKIGPVLEYVGLSGTGKKKARNFSLGMRQRLGIAAALMGSPDLLVLDEPINGLDPQGIVEVRELLLRLNREKGITVLISSHILGELSKLATSYGFIERGALIREVSARELEEACRKSVRITVSDTEKLPYILERGLGISDFKILSPAEADIYGEINIGELALALHAGGVSLFRVREKDEDLEGYFINLVGGEK</sequence>
<keyword evidence="3" id="KW-0547">Nucleotide-binding</keyword>
<organism evidence="6 7">
    <name type="scientific">Candidatus Borkfalkia avistercoris</name>
    <dbReference type="NCBI Taxonomy" id="2838504"/>
    <lineage>
        <taxon>Bacteria</taxon>
        <taxon>Bacillati</taxon>
        <taxon>Bacillota</taxon>
        <taxon>Clostridia</taxon>
        <taxon>Christensenellales</taxon>
        <taxon>Christensenellaceae</taxon>
        <taxon>Candidatus Borkfalkia</taxon>
    </lineage>
</organism>
<evidence type="ECO:0000313" key="6">
    <source>
        <dbReference type="EMBL" id="HIZ03486.1"/>
    </source>
</evidence>
<evidence type="ECO:0000259" key="5">
    <source>
        <dbReference type="PROSITE" id="PS50893"/>
    </source>
</evidence>
<dbReference type="PROSITE" id="PS00211">
    <property type="entry name" value="ABC_TRANSPORTER_1"/>
    <property type="match status" value="1"/>
</dbReference>
<keyword evidence="2" id="KW-0813">Transport</keyword>